<evidence type="ECO:0000313" key="3">
    <source>
        <dbReference type="EMBL" id="SUC32014.1"/>
    </source>
</evidence>
<organism evidence="3 4">
    <name type="scientific">Providencia rettgeri</name>
    <dbReference type="NCBI Taxonomy" id="587"/>
    <lineage>
        <taxon>Bacteria</taxon>
        <taxon>Pseudomonadati</taxon>
        <taxon>Pseudomonadota</taxon>
        <taxon>Gammaproteobacteria</taxon>
        <taxon>Enterobacterales</taxon>
        <taxon>Morganellaceae</taxon>
        <taxon>Providencia</taxon>
    </lineage>
</organism>
<gene>
    <name evidence="3" type="ORF">NCTC11801_02987</name>
</gene>
<dbReference type="Proteomes" id="UP000254208">
    <property type="component" value="Unassembled WGS sequence"/>
</dbReference>
<accession>A0A379FT68</accession>
<dbReference type="InterPro" id="IPR024459">
    <property type="entry name" value="Acb1-like_N"/>
</dbReference>
<reference evidence="3 4" key="1">
    <citation type="submission" date="2018-06" db="EMBL/GenBank/DDBJ databases">
        <authorList>
            <consortium name="Pathogen Informatics"/>
            <person name="Doyle S."/>
        </authorList>
    </citation>
    <scope>NUCLEOTIDE SEQUENCE [LARGE SCALE GENOMIC DNA]</scope>
    <source>
        <strain evidence="3 4">NCTC11801</strain>
    </source>
</reference>
<evidence type="ECO:0000256" key="1">
    <source>
        <dbReference type="SAM" id="MobiDB-lite"/>
    </source>
</evidence>
<evidence type="ECO:0000259" key="2">
    <source>
        <dbReference type="Pfam" id="PF06381"/>
    </source>
</evidence>
<sequence length="458" mass="50584">MTNTTFIGRLKDSLSRMMTSLGEKIGAVVYSEKKEKVSDKELLAMYENSWVVAKYINKTADDMLKIPRDFIGDIDSSLKQQIEDIETELGTYQIKHDALTWSSLLGDALIVAITDCDDVQIVSPLNLQSENIVKFLVLRKGEYTPDSKVICDIQSPNLGEPIIYNIDIGTGELKFHHTRCHRIKLGKHSIKDRCKFGTSDIQAAYDAIKIFDTAIVSTGDTIQEANVDVIFIPDMNNQIAAGQEAKVLDYLRVMKEGKSSTGIVAIDAGDDSGQGRYEQKTAQFAGLSDVITKMFSVLAGALSRPLSILFGQSATGFSSGEEDNKAYYEDINGRQEARLRPLQDFIDQFILDKLAITDELKYTYPTIDSINEAELATRFTAYATGFSSLFQDFILDEKTILREMIARGLLTTLTEKDIEAIIASTGTNEVNNGTPTAFDAQAGEAETSPPANATYQTE</sequence>
<protein>
    <submittedName>
        <fullName evidence="3">Phage-associated protein, HI1409 family</fullName>
    </submittedName>
</protein>
<proteinExistence type="predicted"/>
<dbReference type="EMBL" id="UGTZ01000001">
    <property type="protein sequence ID" value="SUC32014.1"/>
    <property type="molecule type" value="Genomic_DNA"/>
</dbReference>
<feature type="region of interest" description="Disordered" evidence="1">
    <location>
        <begin position="432"/>
        <end position="458"/>
    </location>
</feature>
<feature type="domain" description="Anti-CBASS protein Acb1-like N-terminal" evidence="2">
    <location>
        <begin position="41"/>
        <end position="385"/>
    </location>
</feature>
<name>A0A379FT68_PRORE</name>
<dbReference type="Pfam" id="PF06381">
    <property type="entry name" value="Phage_portal_3"/>
    <property type="match status" value="1"/>
</dbReference>
<dbReference type="AlphaFoldDB" id="A0A379FT68"/>
<dbReference type="GeneID" id="93673727"/>
<dbReference type="RefSeq" id="WP_115167520.1">
    <property type="nucleotide sequence ID" value="NZ_CP077317.1"/>
</dbReference>
<evidence type="ECO:0000313" key="4">
    <source>
        <dbReference type="Proteomes" id="UP000254208"/>
    </source>
</evidence>
<feature type="compositionally biased region" description="Polar residues" evidence="1">
    <location>
        <begin position="449"/>
        <end position="458"/>
    </location>
</feature>